<dbReference type="EC" id="2.4.-.-" evidence="5"/>
<dbReference type="EMBL" id="JBFNXR010000031">
    <property type="protein sequence ID" value="MEW9855320.1"/>
    <property type="molecule type" value="Genomic_DNA"/>
</dbReference>
<keyword evidence="2 5" id="KW-0808">Transferase</keyword>
<dbReference type="InterPro" id="IPR028098">
    <property type="entry name" value="Glyco_trans_4-like_N"/>
</dbReference>
<comment type="caution">
    <text evidence="5">The sequence shown here is derived from an EMBL/GenBank/DDBJ whole genome shotgun (WGS) entry which is preliminary data.</text>
</comment>
<accession>A0ABV3RCW3</accession>
<evidence type="ECO:0000256" key="1">
    <source>
        <dbReference type="ARBA" id="ARBA00022676"/>
    </source>
</evidence>
<reference evidence="5 6" key="1">
    <citation type="submission" date="2024-06" db="EMBL/GenBank/DDBJ databases">
        <title>Novosphingobium rhizovicinus M1R2S20.</title>
        <authorList>
            <person name="Sun J.-Q."/>
        </authorList>
    </citation>
    <scope>NUCLEOTIDE SEQUENCE [LARGE SCALE GENOMIC DNA]</scope>
    <source>
        <strain evidence="5 6">M1R2S20</strain>
    </source>
</reference>
<dbReference type="PANTHER" id="PTHR12526:SF510">
    <property type="entry name" value="D-INOSITOL 3-PHOSPHATE GLYCOSYLTRANSFERASE"/>
    <property type="match status" value="1"/>
</dbReference>
<gene>
    <name evidence="5" type="ORF">ABUH87_09075</name>
</gene>
<dbReference type="RefSeq" id="WP_367772704.1">
    <property type="nucleotide sequence ID" value="NZ_JBFNXR010000031.1"/>
</dbReference>
<evidence type="ECO:0000256" key="2">
    <source>
        <dbReference type="ARBA" id="ARBA00022679"/>
    </source>
</evidence>
<evidence type="ECO:0000313" key="6">
    <source>
        <dbReference type="Proteomes" id="UP001556118"/>
    </source>
</evidence>
<keyword evidence="1 5" id="KW-0328">Glycosyltransferase</keyword>
<dbReference type="Proteomes" id="UP001556118">
    <property type="component" value="Unassembled WGS sequence"/>
</dbReference>
<sequence>MSEHRSGPDVAILLDHFGAGGVERVACHIANGLHRRGLRVEMVLERDAGPVRHLLDPDVSVHVLRTVRSVGRGSRLMLAVPDLAGYLRRKRPSLLHSPGNHTHKAAALAVRLSAFEGVFVPKITNPIVKSGMKPLKRWWRRKAFAFALAPATKVVVLSPSAIGRLDSLCRASKAVFLPNPYVSDGMLTSRGTERGASTPLVLGVGRLSKQKDFATLLRAAALLKEREWRLLICGVGPEADTLRALAKELGIADRVDLPGYVNDVASLYAEADVVVLSSRWEDLPATLVEAMACGCPVVATACSSAVVELMDAVGAPAPVSPGDPAALSVAIEKALDGHLPAVPPQAVATFGISAACDAHAALFSKLIAEQAQVSRGSR</sequence>
<proteinExistence type="predicted"/>
<feature type="domain" description="Glycosyltransferase subfamily 4-like N-terminal" evidence="4">
    <location>
        <begin position="20"/>
        <end position="179"/>
    </location>
</feature>
<dbReference type="Pfam" id="PF00534">
    <property type="entry name" value="Glycos_transf_1"/>
    <property type="match status" value="1"/>
</dbReference>
<protein>
    <submittedName>
        <fullName evidence="5">Glycosyltransferase</fullName>
        <ecNumber evidence="5">2.4.-.-</ecNumber>
    </submittedName>
</protein>
<dbReference type="PANTHER" id="PTHR12526">
    <property type="entry name" value="GLYCOSYLTRANSFERASE"/>
    <property type="match status" value="1"/>
</dbReference>
<evidence type="ECO:0000259" key="3">
    <source>
        <dbReference type="Pfam" id="PF00534"/>
    </source>
</evidence>
<dbReference type="InterPro" id="IPR001296">
    <property type="entry name" value="Glyco_trans_1"/>
</dbReference>
<evidence type="ECO:0000313" key="5">
    <source>
        <dbReference type="EMBL" id="MEW9855320.1"/>
    </source>
</evidence>
<organism evidence="5 6">
    <name type="scientific">Novosphingobium rhizovicinum</name>
    <dbReference type="NCBI Taxonomy" id="3228928"/>
    <lineage>
        <taxon>Bacteria</taxon>
        <taxon>Pseudomonadati</taxon>
        <taxon>Pseudomonadota</taxon>
        <taxon>Alphaproteobacteria</taxon>
        <taxon>Sphingomonadales</taxon>
        <taxon>Sphingomonadaceae</taxon>
        <taxon>Novosphingobium</taxon>
    </lineage>
</organism>
<evidence type="ECO:0000259" key="4">
    <source>
        <dbReference type="Pfam" id="PF13579"/>
    </source>
</evidence>
<dbReference type="Gene3D" id="3.40.50.2000">
    <property type="entry name" value="Glycogen Phosphorylase B"/>
    <property type="match status" value="2"/>
</dbReference>
<dbReference type="Pfam" id="PF13579">
    <property type="entry name" value="Glyco_trans_4_4"/>
    <property type="match status" value="1"/>
</dbReference>
<dbReference type="GO" id="GO:0016757">
    <property type="term" value="F:glycosyltransferase activity"/>
    <property type="evidence" value="ECO:0007669"/>
    <property type="project" value="UniProtKB-KW"/>
</dbReference>
<feature type="domain" description="Glycosyl transferase family 1" evidence="3">
    <location>
        <begin position="198"/>
        <end position="336"/>
    </location>
</feature>
<name>A0ABV3RCW3_9SPHN</name>
<keyword evidence="6" id="KW-1185">Reference proteome</keyword>
<dbReference type="SUPFAM" id="SSF53756">
    <property type="entry name" value="UDP-Glycosyltransferase/glycogen phosphorylase"/>
    <property type="match status" value="1"/>
</dbReference>
<dbReference type="CDD" id="cd03811">
    <property type="entry name" value="GT4_GT28_WabH-like"/>
    <property type="match status" value="1"/>
</dbReference>